<gene>
    <name evidence="2" type="ORF">GTI81_14810</name>
    <name evidence="3" type="ORF">GTI81_16875</name>
</gene>
<organism evidence="3 4">
    <name type="scientific">Enterococcus faecalis</name>
    <name type="common">Streptococcus faecalis</name>
    <dbReference type="NCBI Taxonomy" id="1351"/>
    <lineage>
        <taxon>Bacteria</taxon>
        <taxon>Bacillati</taxon>
        <taxon>Bacillota</taxon>
        <taxon>Bacilli</taxon>
        <taxon>Lactobacillales</taxon>
        <taxon>Enterococcaceae</taxon>
        <taxon>Enterococcus</taxon>
    </lineage>
</organism>
<dbReference type="EMBL" id="WVTJ01000134">
    <property type="protein sequence ID" value="MXS54339.1"/>
    <property type="molecule type" value="Genomic_DNA"/>
</dbReference>
<dbReference type="GO" id="GO:0005524">
    <property type="term" value="F:ATP binding"/>
    <property type="evidence" value="ECO:0007669"/>
    <property type="project" value="InterPro"/>
</dbReference>
<dbReference type="GO" id="GO:0006310">
    <property type="term" value="P:DNA recombination"/>
    <property type="evidence" value="ECO:0007669"/>
    <property type="project" value="InterPro"/>
</dbReference>
<dbReference type="EMBL" id="WVTJ01000048">
    <property type="protein sequence ID" value="MXS53966.1"/>
    <property type="molecule type" value="Genomic_DNA"/>
</dbReference>
<dbReference type="InterPro" id="IPR012340">
    <property type="entry name" value="NA-bd_OB-fold"/>
</dbReference>
<evidence type="ECO:0000313" key="4">
    <source>
        <dbReference type="Proteomes" id="UP000429730"/>
    </source>
</evidence>
<dbReference type="GO" id="GO:0006281">
    <property type="term" value="P:DNA repair"/>
    <property type="evidence" value="ECO:0007669"/>
    <property type="project" value="InterPro"/>
</dbReference>
<evidence type="ECO:0000313" key="3">
    <source>
        <dbReference type="EMBL" id="MXS54339.1"/>
    </source>
</evidence>
<evidence type="ECO:0000313" key="2">
    <source>
        <dbReference type="EMBL" id="MXS53966.1"/>
    </source>
</evidence>
<feature type="non-terminal residue" evidence="3">
    <location>
        <position position="27"/>
    </location>
</feature>
<dbReference type="AlphaFoldDB" id="A0AAP6RKN0"/>
<dbReference type="GO" id="GO:0009378">
    <property type="term" value="F:four-way junction helicase activity"/>
    <property type="evidence" value="ECO:0007669"/>
    <property type="project" value="InterPro"/>
</dbReference>
<dbReference type="InterPro" id="IPR013849">
    <property type="entry name" value="DNA_helicase_Holl-junc_RuvA_I"/>
</dbReference>
<protein>
    <submittedName>
        <fullName evidence="3">Holliday junction branch migration protein RuvA</fullName>
    </submittedName>
</protein>
<dbReference type="Gene3D" id="2.40.50.140">
    <property type="entry name" value="Nucleic acid-binding proteins"/>
    <property type="match status" value="1"/>
</dbReference>
<comment type="caution">
    <text evidence="3">The sequence shown here is derived from an EMBL/GenBank/DDBJ whole genome shotgun (WGS) entry which is preliminary data.</text>
</comment>
<name>A0AAP6RKN0_ENTFL</name>
<accession>A0AAP6RKN0</accession>
<reference evidence="3 4" key="1">
    <citation type="submission" date="2019-04" db="EMBL/GenBank/DDBJ databases">
        <title>Step-wise assembly of the neonatal virome modulated by breast feeding.</title>
        <authorList>
            <person name="Liang G."/>
            <person name="Bushman F."/>
        </authorList>
    </citation>
    <scope>NUCLEOTIDE SEQUENCE [LARGE SCALE GENOMIC DNA]</scope>
    <source>
        <strain evidence="3 4">E3754</strain>
    </source>
</reference>
<evidence type="ECO:0000259" key="1">
    <source>
        <dbReference type="Pfam" id="PF01330"/>
    </source>
</evidence>
<proteinExistence type="predicted"/>
<dbReference type="Proteomes" id="UP000429730">
    <property type="component" value="Unassembled WGS sequence"/>
</dbReference>
<dbReference type="SUPFAM" id="SSF50249">
    <property type="entry name" value="Nucleic acid-binding proteins"/>
    <property type="match status" value="1"/>
</dbReference>
<dbReference type="RefSeq" id="WP_337190906.1">
    <property type="nucleotide sequence ID" value="NZ_WVTJ01000048.1"/>
</dbReference>
<feature type="domain" description="DNA helicase Holliday junction RuvA type" evidence="1">
    <location>
        <begin position="1"/>
        <end position="27"/>
    </location>
</feature>
<dbReference type="Pfam" id="PF01330">
    <property type="entry name" value="RuvA_N"/>
    <property type="match status" value="1"/>
</dbReference>
<sequence length="27" mass="3148">MYEYIIGKVTFVSPYYIVVETNGIGYQ</sequence>